<evidence type="ECO:0000313" key="1">
    <source>
        <dbReference type="EMBL" id="XCH40407.1"/>
    </source>
</evidence>
<gene>
    <name evidence="1" type="ORF">YRYPWZST_CDS0006</name>
</gene>
<name>A0AAU8GEJ5_9CAUD</name>
<dbReference type="EMBL" id="PP856722">
    <property type="protein sequence ID" value="XCH40407.1"/>
    <property type="molecule type" value="Genomic_DNA"/>
</dbReference>
<sequence length="83" mass="9825">MQSITYAKLLMEIHGDSIDNWFESEEAYAQSKEKDMGGDSILEFVQREVWFNSDNGKWRFREGEFKRQGQAEKAARKFFHKNA</sequence>
<protein>
    <submittedName>
        <fullName evidence="1">Uncharacterized protein</fullName>
    </submittedName>
</protein>
<proteinExistence type="predicted"/>
<accession>A0AAU8GEJ5</accession>
<organism evidence="1">
    <name type="scientific">Salmonella phage vB_SEnST11_KE23</name>
    <dbReference type="NCBI Taxonomy" id="3161174"/>
    <lineage>
        <taxon>Viruses</taxon>
        <taxon>Duplodnaviria</taxon>
        <taxon>Heunggongvirae</taxon>
        <taxon>Uroviricota</taxon>
        <taxon>Caudoviricetes</taxon>
        <taxon>Vequintavirinae</taxon>
        <taxon>Seunavirus</taxon>
    </lineage>
</organism>
<reference evidence="1" key="1">
    <citation type="submission" date="2024-05" db="EMBL/GenBank/DDBJ databases">
        <authorList>
            <person name="Mugo M.M."/>
            <person name="Musyoki A.M."/>
            <person name="Makumi A.M."/>
            <person name="Mutai I."/>
            <person name="Drechsel O."/>
            <person name="Kering K.K."/>
            <person name="Muturi P."/>
            <person name="Mbae C.K."/>
            <person name="Kariuki S.M."/>
        </authorList>
    </citation>
    <scope>NUCLEOTIDE SEQUENCE</scope>
</reference>